<evidence type="ECO:0000313" key="1">
    <source>
        <dbReference type="EMBL" id="KAH7848835.1"/>
    </source>
</evidence>
<accession>A0ACB7Y5Y5</accession>
<dbReference type="EMBL" id="CM037157">
    <property type="protein sequence ID" value="KAH7848835.1"/>
    <property type="molecule type" value="Genomic_DNA"/>
</dbReference>
<comment type="caution">
    <text evidence="1">The sequence shown here is derived from an EMBL/GenBank/DDBJ whole genome shotgun (WGS) entry which is preliminary data.</text>
</comment>
<proteinExistence type="predicted"/>
<sequence>MGGEFTPLTKETSGLASALKPITTAATNSRRSHSHQTTIGLTLTGASILFIAIWIWHFTLSNNDPELQIQSMSVSPFKISGGQIHAKTDLNINLTVINHKHDTDMVYDNIVLSVFFKKELILVGILPPFHQEPGEKKIRVHESIAVSTGYVNNWVVVSALTSPRSVKFSVRMECRIKYFPGTSLEKIRSATVLCEDVKIEFPPGLEAGTMAGQPGNARFGWRRLTDLWFVE</sequence>
<reference evidence="1 2" key="1">
    <citation type="journal article" date="2021" name="Hortic Res">
        <title>High-quality reference genome and annotation aids understanding of berry development for evergreen blueberry (Vaccinium darrowii).</title>
        <authorList>
            <person name="Yu J."/>
            <person name="Hulse-Kemp A.M."/>
            <person name="Babiker E."/>
            <person name="Staton M."/>
        </authorList>
    </citation>
    <scope>NUCLEOTIDE SEQUENCE [LARGE SCALE GENOMIC DNA]</scope>
    <source>
        <strain evidence="2">cv. NJ 8807/NJ 8810</strain>
        <tissue evidence="1">Young leaf</tissue>
    </source>
</reference>
<keyword evidence="2" id="KW-1185">Reference proteome</keyword>
<dbReference type="Proteomes" id="UP000828048">
    <property type="component" value="Chromosome 7"/>
</dbReference>
<protein>
    <submittedName>
        <fullName evidence="1">Uncharacterized protein</fullName>
    </submittedName>
</protein>
<name>A0ACB7Y5Y5_9ERIC</name>
<organism evidence="1 2">
    <name type="scientific">Vaccinium darrowii</name>
    <dbReference type="NCBI Taxonomy" id="229202"/>
    <lineage>
        <taxon>Eukaryota</taxon>
        <taxon>Viridiplantae</taxon>
        <taxon>Streptophyta</taxon>
        <taxon>Embryophyta</taxon>
        <taxon>Tracheophyta</taxon>
        <taxon>Spermatophyta</taxon>
        <taxon>Magnoliopsida</taxon>
        <taxon>eudicotyledons</taxon>
        <taxon>Gunneridae</taxon>
        <taxon>Pentapetalae</taxon>
        <taxon>asterids</taxon>
        <taxon>Ericales</taxon>
        <taxon>Ericaceae</taxon>
        <taxon>Vaccinioideae</taxon>
        <taxon>Vaccinieae</taxon>
        <taxon>Vaccinium</taxon>
    </lineage>
</organism>
<evidence type="ECO:0000313" key="2">
    <source>
        <dbReference type="Proteomes" id="UP000828048"/>
    </source>
</evidence>
<gene>
    <name evidence="1" type="ORF">Vadar_008782</name>
</gene>